<dbReference type="PANTHER" id="PTHR20990:SF1">
    <property type="entry name" value="PEROXISOMAL MEMBRANE PROTEIN 11C"/>
    <property type="match status" value="1"/>
</dbReference>
<keyword evidence="2" id="KW-0576">Peroxisome</keyword>
<keyword evidence="1" id="KW-0472">Membrane</keyword>
<comment type="caution">
    <text evidence="4">The sequence shown here is derived from an EMBL/GenBank/DDBJ whole genome shotgun (WGS) entry which is preliminary data.</text>
</comment>
<dbReference type="AlphaFoldDB" id="A0A821Q449"/>
<dbReference type="PANTHER" id="PTHR20990">
    <property type="entry name" value="PEROXISOMAL BIOGENESIS FACTOR 11"/>
    <property type="match status" value="1"/>
</dbReference>
<name>A0A821Q449_9NEOP</name>
<protein>
    <recommendedName>
        <fullName evidence="6">Peroxisomal membrane protein 11C</fullName>
    </recommendedName>
</protein>
<evidence type="ECO:0000313" key="4">
    <source>
        <dbReference type="EMBL" id="CAF4819114.1"/>
    </source>
</evidence>
<evidence type="ECO:0000256" key="2">
    <source>
        <dbReference type="ARBA" id="ARBA00023140"/>
    </source>
</evidence>
<dbReference type="GO" id="GO:0005778">
    <property type="term" value="C:peroxisomal membrane"/>
    <property type="evidence" value="ECO:0007669"/>
    <property type="project" value="UniProtKB-SubCell"/>
</dbReference>
<comment type="subcellular location">
    <subcellularLocation>
        <location evidence="3">Peroxisome membrane</location>
    </subcellularLocation>
</comment>
<gene>
    <name evidence="4" type="ORF">PMACD_LOCUS4487</name>
</gene>
<dbReference type="InterPro" id="IPR008733">
    <property type="entry name" value="PEX11"/>
</dbReference>
<reference evidence="4" key="1">
    <citation type="submission" date="2021-02" db="EMBL/GenBank/DDBJ databases">
        <authorList>
            <person name="Steward A R."/>
        </authorList>
    </citation>
    <scope>NUCLEOTIDE SEQUENCE</scope>
</reference>
<evidence type="ECO:0000313" key="5">
    <source>
        <dbReference type="Proteomes" id="UP000663880"/>
    </source>
</evidence>
<dbReference type="EMBL" id="CAJOBZ010000008">
    <property type="protein sequence ID" value="CAF4819114.1"/>
    <property type="molecule type" value="Genomic_DNA"/>
</dbReference>
<dbReference type="Pfam" id="PF05648">
    <property type="entry name" value="PEX11"/>
    <property type="match status" value="1"/>
</dbReference>
<organism evidence="4 5">
    <name type="scientific">Pieris macdunnoughi</name>
    <dbReference type="NCBI Taxonomy" id="345717"/>
    <lineage>
        <taxon>Eukaryota</taxon>
        <taxon>Metazoa</taxon>
        <taxon>Ecdysozoa</taxon>
        <taxon>Arthropoda</taxon>
        <taxon>Hexapoda</taxon>
        <taxon>Insecta</taxon>
        <taxon>Pterygota</taxon>
        <taxon>Neoptera</taxon>
        <taxon>Endopterygota</taxon>
        <taxon>Lepidoptera</taxon>
        <taxon>Glossata</taxon>
        <taxon>Ditrysia</taxon>
        <taxon>Papilionoidea</taxon>
        <taxon>Pieridae</taxon>
        <taxon>Pierinae</taxon>
        <taxon>Pieris</taxon>
    </lineage>
</organism>
<evidence type="ECO:0000256" key="1">
    <source>
        <dbReference type="ARBA" id="ARBA00023136"/>
    </source>
</evidence>
<evidence type="ECO:0000256" key="3">
    <source>
        <dbReference type="ARBA" id="ARBA00046271"/>
    </source>
</evidence>
<keyword evidence="5" id="KW-1185">Reference proteome</keyword>
<sequence>MEIVDEFCDLLQSHANRDKVVALTSYILKLWGSTSNRQELLTASTRLAATRATLRLFDDAAALKVLYTYGLGKHEGPWWGALGVTNSVFTLTFLQAEKLQWLLDTGVLKVNDEIAYKIRTAHKLFWSLSAFLGFIRSIRTVHLSAQQLKEKTTKCAPARFTQATLTSTKYFLDIIHLVNWLPKGWLWGSSIKTTHAAAIATTSGILGLVMHYHGKRLLSQKS</sequence>
<dbReference type="OrthoDB" id="10005898at2759"/>
<dbReference type="InterPro" id="IPR026510">
    <property type="entry name" value="PEX11C_met"/>
</dbReference>
<evidence type="ECO:0008006" key="6">
    <source>
        <dbReference type="Google" id="ProtNLM"/>
    </source>
</evidence>
<dbReference type="Proteomes" id="UP000663880">
    <property type="component" value="Unassembled WGS sequence"/>
</dbReference>
<accession>A0A821Q449</accession>
<dbReference type="GO" id="GO:0016559">
    <property type="term" value="P:peroxisome fission"/>
    <property type="evidence" value="ECO:0007669"/>
    <property type="project" value="InterPro"/>
</dbReference>
<proteinExistence type="predicted"/>